<dbReference type="RefSeq" id="WP_117624295.1">
    <property type="nucleotide sequence ID" value="NZ_QRQF01000010.1"/>
</dbReference>
<name>A0A3E4U8H8_9FIRM</name>
<evidence type="ECO:0000313" key="1">
    <source>
        <dbReference type="EMBL" id="RGM04574.1"/>
    </source>
</evidence>
<reference evidence="1 2" key="1">
    <citation type="submission" date="2018-08" db="EMBL/GenBank/DDBJ databases">
        <title>A genome reference for cultivated species of the human gut microbiota.</title>
        <authorList>
            <person name="Zou Y."/>
            <person name="Xue W."/>
            <person name="Luo G."/>
        </authorList>
    </citation>
    <scope>NUCLEOTIDE SEQUENCE [LARGE SCALE GENOMIC DNA]</scope>
    <source>
        <strain evidence="1 2">TF05-11AC</strain>
    </source>
</reference>
<accession>A0A3E4U8H8</accession>
<sequence>MKHILFDLFLFSLGAGAGVVLMCLVQTGAAAEREIEMMERRKK</sequence>
<comment type="caution">
    <text evidence="1">The sequence shown here is derived from an EMBL/GenBank/DDBJ whole genome shotgun (WGS) entry which is preliminary data.</text>
</comment>
<dbReference type="EMBL" id="QSSQ01000009">
    <property type="protein sequence ID" value="RGM04574.1"/>
    <property type="molecule type" value="Genomic_DNA"/>
</dbReference>
<dbReference type="Pfam" id="PF12664">
    <property type="entry name" value="DUF3789"/>
    <property type="match status" value="1"/>
</dbReference>
<protein>
    <submittedName>
        <fullName evidence="1">DUF3789 domain-containing protein</fullName>
    </submittedName>
</protein>
<dbReference type="Proteomes" id="UP000261257">
    <property type="component" value="Unassembled WGS sequence"/>
</dbReference>
<organism evidence="1 2">
    <name type="scientific">Hungatella hathewayi</name>
    <dbReference type="NCBI Taxonomy" id="154046"/>
    <lineage>
        <taxon>Bacteria</taxon>
        <taxon>Bacillati</taxon>
        <taxon>Bacillota</taxon>
        <taxon>Clostridia</taxon>
        <taxon>Lachnospirales</taxon>
        <taxon>Lachnospiraceae</taxon>
        <taxon>Hungatella</taxon>
    </lineage>
</organism>
<gene>
    <name evidence="1" type="ORF">DXC39_12070</name>
</gene>
<proteinExistence type="predicted"/>
<dbReference type="InterPro" id="IPR024522">
    <property type="entry name" value="DUF3789"/>
</dbReference>
<dbReference type="AlphaFoldDB" id="A0A3E4U8H8"/>
<evidence type="ECO:0000313" key="2">
    <source>
        <dbReference type="Proteomes" id="UP000261257"/>
    </source>
</evidence>